<evidence type="ECO:0000313" key="2">
    <source>
        <dbReference type="Proteomes" id="UP000682782"/>
    </source>
</evidence>
<organism evidence="1 2">
    <name type="scientific">Aristaeella hokkaidonensis</name>
    <dbReference type="NCBI Taxonomy" id="3046382"/>
    <lineage>
        <taxon>Bacteria</taxon>
        <taxon>Bacillati</taxon>
        <taxon>Bacillota</taxon>
        <taxon>Clostridia</taxon>
        <taxon>Eubacteriales</taxon>
        <taxon>Aristaeellaceae</taxon>
        <taxon>Aristaeella</taxon>
    </lineage>
</organism>
<name>A0AC61MWF6_9FIRM</name>
<proteinExistence type="predicted"/>
<sequence length="279" mass="31868">MDWVRAINHAIEYMEEHLTDDITLADIAKSVNLSAFHFQRAFSLLTEMSPAEYLRKRRLSQAGAELTEGKNKVIDVALKYGYDSPESFSKAFTRFHGVSPMQVKNGSSIRFMNRYTVRIMIDGGCIMEYKIEKWDAMDLIVHTGSFHAETSEQEIPAFWDAYYANEELRKIPGYLGVCAQQKTDSDVFTYGIGCKASDVAVVPDGFEILHIPEHTWAVFKCVGPIPNAIQDMWGKIYREWLPVADYELIPDYDIENYLPGDPSSKNYMSEICFPVKRKA</sequence>
<dbReference type="EMBL" id="CP068393">
    <property type="protein sequence ID" value="QUC67090.1"/>
    <property type="molecule type" value="Genomic_DNA"/>
</dbReference>
<protein>
    <submittedName>
        <fullName evidence="1">AraC family transcriptional regulator</fullName>
    </submittedName>
</protein>
<evidence type="ECO:0000313" key="1">
    <source>
        <dbReference type="EMBL" id="QUC67090.1"/>
    </source>
</evidence>
<gene>
    <name evidence="1" type="ORF">JYE49_14855</name>
</gene>
<accession>A0AC61MWF6</accession>
<keyword evidence="2" id="KW-1185">Reference proteome</keyword>
<dbReference type="Proteomes" id="UP000682782">
    <property type="component" value="Chromosome"/>
</dbReference>
<reference evidence="1" key="1">
    <citation type="submission" date="2021-01" db="EMBL/GenBank/DDBJ databases">
        <title>Complete genome sequence of Clostridiales bacterium R-7.</title>
        <authorList>
            <person name="Mahoney-Kurpe S.C."/>
            <person name="Palevich N."/>
            <person name="Koike S."/>
            <person name="Moon C.D."/>
            <person name="Attwood G.T."/>
        </authorList>
    </citation>
    <scope>NUCLEOTIDE SEQUENCE</scope>
    <source>
        <strain evidence="1">R-7</strain>
    </source>
</reference>